<dbReference type="PROSITE" id="PS50053">
    <property type="entry name" value="UBIQUITIN_2"/>
    <property type="match status" value="1"/>
</dbReference>
<evidence type="ECO:0000313" key="14">
    <source>
        <dbReference type="Proteomes" id="UP001293254"/>
    </source>
</evidence>
<feature type="region of interest" description="Disordered" evidence="10">
    <location>
        <begin position="365"/>
        <end position="409"/>
    </location>
</feature>
<comment type="function">
    <text evidence="7 9">Recognizes and hydrolyzes the peptide bond at the C-terminal Gly of ubiquitin. Involved in the processing of poly-ubiquitin precursors as well as that of ubiquitinated proteins.</text>
</comment>
<dbReference type="CDD" id="cd02657">
    <property type="entry name" value="Peptidase_C19A"/>
    <property type="match status" value="1"/>
</dbReference>
<dbReference type="InterPro" id="IPR001394">
    <property type="entry name" value="Peptidase_C19_UCH"/>
</dbReference>
<dbReference type="FunFam" id="3.90.70.10:FF:000032">
    <property type="entry name" value="Ubiquitin carboxyl-terminal hydrolase 14"/>
    <property type="match status" value="1"/>
</dbReference>
<feature type="domain" description="Ubiquitin-like" evidence="11">
    <location>
        <begin position="2"/>
        <end position="71"/>
    </location>
</feature>
<dbReference type="InterPro" id="IPR029071">
    <property type="entry name" value="Ubiquitin-like_domsf"/>
</dbReference>
<dbReference type="PANTHER" id="PTHR43982">
    <property type="entry name" value="UBIQUITIN CARBOXYL-TERMINAL HYDROLASE"/>
    <property type="match status" value="1"/>
</dbReference>
<dbReference type="CDD" id="cd16104">
    <property type="entry name" value="Ubl_USP14_like"/>
    <property type="match status" value="1"/>
</dbReference>
<dbReference type="InterPro" id="IPR018200">
    <property type="entry name" value="USP_CS"/>
</dbReference>
<keyword evidence="6 9" id="KW-0788">Thiol protease</keyword>
<evidence type="ECO:0000256" key="1">
    <source>
        <dbReference type="ARBA" id="ARBA00000707"/>
    </source>
</evidence>
<evidence type="ECO:0000259" key="11">
    <source>
        <dbReference type="PROSITE" id="PS50053"/>
    </source>
</evidence>
<dbReference type="Pfam" id="PF00240">
    <property type="entry name" value="ubiquitin"/>
    <property type="match status" value="1"/>
</dbReference>
<dbReference type="InterPro" id="IPR019954">
    <property type="entry name" value="Ubiquitin_CS"/>
</dbReference>
<evidence type="ECO:0000256" key="8">
    <source>
        <dbReference type="ARBA" id="ARBA00063563"/>
    </source>
</evidence>
<comment type="catalytic activity">
    <reaction evidence="1 9">
        <text>Thiol-dependent hydrolysis of ester, thioester, amide, peptide and isopeptide bonds formed by the C-terminal Gly of ubiquitin (a 76-residue protein attached to proteins as an intracellular targeting signal).</text>
        <dbReference type="EC" id="3.4.19.12"/>
    </reaction>
</comment>
<dbReference type="InterPro" id="IPR038765">
    <property type="entry name" value="Papain-like_cys_pep_sf"/>
</dbReference>
<evidence type="ECO:0000259" key="12">
    <source>
        <dbReference type="PROSITE" id="PS50235"/>
    </source>
</evidence>
<dbReference type="PROSITE" id="PS50235">
    <property type="entry name" value="USP_3"/>
    <property type="match status" value="1"/>
</dbReference>
<evidence type="ECO:0000256" key="3">
    <source>
        <dbReference type="ARBA" id="ARBA00022670"/>
    </source>
</evidence>
<dbReference type="PANTHER" id="PTHR43982:SF1">
    <property type="entry name" value="UBIQUITIN CARBOXYL-TERMINAL HYDROLASE 14"/>
    <property type="match status" value="1"/>
</dbReference>
<organism evidence="13 14">
    <name type="scientific">Sesamum alatum</name>
    <dbReference type="NCBI Taxonomy" id="300844"/>
    <lineage>
        <taxon>Eukaryota</taxon>
        <taxon>Viridiplantae</taxon>
        <taxon>Streptophyta</taxon>
        <taxon>Embryophyta</taxon>
        <taxon>Tracheophyta</taxon>
        <taxon>Spermatophyta</taxon>
        <taxon>Magnoliopsida</taxon>
        <taxon>eudicotyledons</taxon>
        <taxon>Gunneridae</taxon>
        <taxon>Pentapetalae</taxon>
        <taxon>asterids</taxon>
        <taxon>lamiids</taxon>
        <taxon>Lamiales</taxon>
        <taxon>Pedaliaceae</taxon>
        <taxon>Sesamum</taxon>
    </lineage>
</organism>
<name>A0AAE1YC40_9LAMI</name>
<dbReference type="InterPro" id="IPR028889">
    <property type="entry name" value="USP"/>
</dbReference>
<dbReference type="GO" id="GO:0016579">
    <property type="term" value="P:protein deubiquitination"/>
    <property type="evidence" value="ECO:0007669"/>
    <property type="project" value="InterPro"/>
</dbReference>
<comment type="similarity">
    <text evidence="2 9">Belongs to the peptidase C19 family.</text>
</comment>
<dbReference type="GO" id="GO:0070628">
    <property type="term" value="F:proteasome binding"/>
    <property type="evidence" value="ECO:0007669"/>
    <property type="project" value="TreeGrafter"/>
</dbReference>
<dbReference type="Pfam" id="PF00443">
    <property type="entry name" value="UCH"/>
    <property type="match status" value="1"/>
</dbReference>
<dbReference type="EC" id="3.4.19.12" evidence="9"/>
<dbReference type="PROSITE" id="PS00972">
    <property type="entry name" value="USP_1"/>
    <property type="match status" value="1"/>
</dbReference>
<dbReference type="FunFam" id="3.10.20.90:FF:000119">
    <property type="entry name" value="Ubiquitin carboxyl-terminal hydrolase 14"/>
    <property type="match status" value="1"/>
</dbReference>
<dbReference type="Gene3D" id="3.10.20.90">
    <property type="entry name" value="Phosphatidylinositol 3-kinase Catalytic Subunit, Chain A, domain 1"/>
    <property type="match status" value="1"/>
</dbReference>
<comment type="caution">
    <text evidence="13">The sequence shown here is derived from an EMBL/GenBank/DDBJ whole genome shotgun (WGS) entry which is preliminary data.</text>
</comment>
<feature type="domain" description="USP" evidence="12">
    <location>
        <begin position="104"/>
        <end position="484"/>
    </location>
</feature>
<dbReference type="SUPFAM" id="SSF54001">
    <property type="entry name" value="Cysteine proteinases"/>
    <property type="match status" value="1"/>
</dbReference>
<dbReference type="InterPro" id="IPR044635">
    <property type="entry name" value="UBP14-like"/>
</dbReference>
<dbReference type="SMART" id="SM00213">
    <property type="entry name" value="UBQ"/>
    <property type="match status" value="1"/>
</dbReference>
<reference evidence="13" key="2">
    <citation type="journal article" date="2024" name="Plant">
        <title>Genomic evolution and insights into agronomic trait innovations of Sesamum species.</title>
        <authorList>
            <person name="Miao H."/>
            <person name="Wang L."/>
            <person name="Qu L."/>
            <person name="Liu H."/>
            <person name="Sun Y."/>
            <person name="Le M."/>
            <person name="Wang Q."/>
            <person name="Wei S."/>
            <person name="Zheng Y."/>
            <person name="Lin W."/>
            <person name="Duan Y."/>
            <person name="Cao H."/>
            <person name="Xiong S."/>
            <person name="Wang X."/>
            <person name="Wei L."/>
            <person name="Li C."/>
            <person name="Ma Q."/>
            <person name="Ju M."/>
            <person name="Zhao R."/>
            <person name="Li G."/>
            <person name="Mu C."/>
            <person name="Tian Q."/>
            <person name="Mei H."/>
            <person name="Zhang T."/>
            <person name="Gao T."/>
            <person name="Zhang H."/>
        </authorList>
    </citation>
    <scope>NUCLEOTIDE SEQUENCE</scope>
    <source>
        <strain evidence="13">3651</strain>
    </source>
</reference>
<evidence type="ECO:0000256" key="7">
    <source>
        <dbReference type="ARBA" id="ARBA00037450"/>
    </source>
</evidence>
<dbReference type="GO" id="GO:0061136">
    <property type="term" value="P:regulation of proteasomal protein catabolic process"/>
    <property type="evidence" value="ECO:0007669"/>
    <property type="project" value="TreeGrafter"/>
</dbReference>
<evidence type="ECO:0000256" key="9">
    <source>
        <dbReference type="RuleBase" id="RU366025"/>
    </source>
</evidence>
<dbReference type="PROSITE" id="PS00973">
    <property type="entry name" value="USP_2"/>
    <property type="match status" value="1"/>
</dbReference>
<dbReference type="GO" id="GO:0004843">
    <property type="term" value="F:cysteine-type deubiquitinase activity"/>
    <property type="evidence" value="ECO:0007669"/>
    <property type="project" value="UniProtKB-UniRule"/>
</dbReference>
<protein>
    <recommendedName>
        <fullName evidence="9">Ubiquitin carboxyl-terminal hydrolase</fullName>
        <ecNumber evidence="9">3.4.19.12</ecNumber>
    </recommendedName>
</protein>
<dbReference type="Gene3D" id="3.90.70.10">
    <property type="entry name" value="Cysteine proteinases"/>
    <property type="match status" value="1"/>
</dbReference>
<evidence type="ECO:0000256" key="6">
    <source>
        <dbReference type="ARBA" id="ARBA00022807"/>
    </source>
</evidence>
<proteinExistence type="inferred from homology"/>
<accession>A0AAE1YC40</accession>
<dbReference type="PROSITE" id="PS00299">
    <property type="entry name" value="UBIQUITIN_1"/>
    <property type="match status" value="1"/>
</dbReference>
<evidence type="ECO:0000313" key="13">
    <source>
        <dbReference type="EMBL" id="KAK4427304.1"/>
    </source>
</evidence>
<dbReference type="EMBL" id="JACGWO010000005">
    <property type="protein sequence ID" value="KAK4427304.1"/>
    <property type="molecule type" value="Genomic_DNA"/>
</dbReference>
<dbReference type="AlphaFoldDB" id="A0AAE1YC40"/>
<evidence type="ECO:0000256" key="10">
    <source>
        <dbReference type="SAM" id="MobiDB-lite"/>
    </source>
</evidence>
<evidence type="ECO:0000256" key="5">
    <source>
        <dbReference type="ARBA" id="ARBA00022801"/>
    </source>
</evidence>
<reference evidence="13" key="1">
    <citation type="submission" date="2020-06" db="EMBL/GenBank/DDBJ databases">
        <authorList>
            <person name="Li T."/>
            <person name="Hu X."/>
            <person name="Zhang T."/>
            <person name="Song X."/>
            <person name="Zhang H."/>
            <person name="Dai N."/>
            <person name="Sheng W."/>
            <person name="Hou X."/>
            <person name="Wei L."/>
        </authorList>
    </citation>
    <scope>NUCLEOTIDE SEQUENCE</scope>
    <source>
        <strain evidence="13">3651</strain>
        <tissue evidence="13">Leaf</tissue>
    </source>
</reference>
<dbReference type="Proteomes" id="UP001293254">
    <property type="component" value="Unassembled WGS sequence"/>
</dbReference>
<gene>
    <name evidence="13" type="ORF">Salat_1499300</name>
</gene>
<comment type="subunit">
    <text evidence="8">Interacts with calmodulin (CaM).</text>
</comment>
<dbReference type="SUPFAM" id="SSF54236">
    <property type="entry name" value="Ubiquitin-like"/>
    <property type="match status" value="1"/>
</dbReference>
<evidence type="ECO:0000256" key="4">
    <source>
        <dbReference type="ARBA" id="ARBA00022786"/>
    </source>
</evidence>
<dbReference type="InterPro" id="IPR000626">
    <property type="entry name" value="Ubiquitin-like_dom"/>
</dbReference>
<sequence length="488" mass="54848">MLTVSVKWQKELFSNVEIDTTQSPYVFKCQLYDLTGVPPERQKIMVKGGLLKDDADWSKVGVKEGQKLMMMGTADEIVKAPEKGPLFAEDMPEEEQVVAVGHSAGLINLGNTCYMNSTVQCLHSVPELKSALIKYPPPVRSSAVDQSSHSLTVATRELFNDLDKNVKPVAPMRFLTALRSKYPQFAQLHNGIYMQQDAEECWTQLLFTLSLSLKPRVPGSTPVFEDADTVKRLFGIDLVSRVHCAESGEESTETESVYSLKCHISQEVNHLHEGLKRGLKSELEKSSPSLGRSAIYTKDSRINDLPRYLTIQFVRFFWKRETNQKAKILRKVDYPLELDVYDLCSDDLRKRLEAPRRLLRDEEGKKLGLKTNESSSSSTDTDVKMTDAEGPSNGSGNSSKPAVGEDIPPEKEKHLTGIYDLVAVLTHKGRSADSGHYVAWVKQENGKWIQFDDDNPIPQREEDITRLSGGGDWHMAYICMYKARDVSI</sequence>
<dbReference type="GO" id="GO:0043161">
    <property type="term" value="P:proteasome-mediated ubiquitin-dependent protein catabolic process"/>
    <property type="evidence" value="ECO:0007669"/>
    <property type="project" value="InterPro"/>
</dbReference>
<keyword evidence="14" id="KW-1185">Reference proteome</keyword>
<keyword evidence="5 9" id="KW-0378">Hydrolase</keyword>
<evidence type="ECO:0000256" key="2">
    <source>
        <dbReference type="ARBA" id="ARBA00009085"/>
    </source>
</evidence>
<keyword evidence="4 9" id="KW-0833">Ubl conjugation pathway</keyword>
<keyword evidence="3 9" id="KW-0645">Protease</keyword>